<comment type="caution">
    <text evidence="15">The sequence shown here is derived from an EMBL/GenBank/DDBJ whole genome shotgun (WGS) entry which is preliminary data.</text>
</comment>
<evidence type="ECO:0000256" key="14">
    <source>
        <dbReference type="RuleBase" id="RU364047"/>
    </source>
</evidence>
<keyword evidence="6 14" id="KW-0808">Transferase</keyword>
<evidence type="ECO:0000256" key="4">
    <source>
        <dbReference type="ARBA" id="ARBA00015561"/>
    </source>
</evidence>
<keyword evidence="10 14" id="KW-0472">Membrane</keyword>
<comment type="subcellular location">
    <subcellularLocation>
        <location evidence="1 14">Endoplasmic reticulum membrane</location>
        <topology evidence="1 14">Multi-pass membrane protein</topology>
    </subcellularLocation>
</comment>
<comment type="function">
    <text evidence="11 14">Dol-P-Man:Man(5)GlcNAc(2)-PP-Dol alpha-1,3-mannosyltransferase that operates in the biosynthetic pathway of dolichol-linked oligosaccharides, the glycan precursors employed in protein asparagine (N)-glycosylation. The assembly of dolichol-linked oligosaccharides begins on the cytosolic side of the endoplasmic reticulum membrane and finishes in its lumen. The sequential addition of sugars to dolichol pyrophosphate produces dolichol-linked oligosaccharides containing fourteen sugars, including two GlcNAcs, nine mannoses and three glucoses. Once assembled, the oligosaccharide is transferred from the lipid to nascent proteins by oligosaccharyltransferases. In the lumen of the endoplasmic reticulum, adds the first dolichyl beta-D-mannosyl phosphate derived mannose in an alpha-1,3 linkage to Man(5)GlcNAc(2)-PP-dolichol to produce Man(6)GlcNAc(2)-PP-dolichol.</text>
</comment>
<dbReference type="OMA" id="DWETYMI"/>
<organism evidence="15 16">
    <name type="scientific">Serendipita indica (strain DSM 11827)</name>
    <name type="common">Root endophyte fungus</name>
    <name type="synonym">Piriformospora indica</name>
    <dbReference type="NCBI Taxonomy" id="1109443"/>
    <lineage>
        <taxon>Eukaryota</taxon>
        <taxon>Fungi</taxon>
        <taxon>Dikarya</taxon>
        <taxon>Basidiomycota</taxon>
        <taxon>Agaricomycotina</taxon>
        <taxon>Agaricomycetes</taxon>
        <taxon>Sebacinales</taxon>
        <taxon>Serendipitaceae</taxon>
        <taxon>Serendipita</taxon>
    </lineage>
</organism>
<evidence type="ECO:0000313" key="16">
    <source>
        <dbReference type="Proteomes" id="UP000007148"/>
    </source>
</evidence>
<feature type="transmembrane region" description="Helical" evidence="14">
    <location>
        <begin position="139"/>
        <end position="161"/>
    </location>
</feature>
<dbReference type="UniPathway" id="UPA00378"/>
<evidence type="ECO:0000256" key="7">
    <source>
        <dbReference type="ARBA" id="ARBA00022692"/>
    </source>
</evidence>
<evidence type="ECO:0000256" key="11">
    <source>
        <dbReference type="ARBA" id="ARBA00044743"/>
    </source>
</evidence>
<dbReference type="HOGENOM" id="CLU_035382_3_0_1"/>
<name>G4TDK5_SERID</name>
<dbReference type="eggNOG" id="KOG2762">
    <property type="taxonomic scope" value="Eukaryota"/>
</dbReference>
<feature type="transmembrane region" description="Helical" evidence="14">
    <location>
        <begin position="385"/>
        <end position="404"/>
    </location>
</feature>
<dbReference type="InParanoid" id="G4TDK5"/>
<keyword evidence="8 14" id="KW-0256">Endoplasmic reticulum</keyword>
<evidence type="ECO:0000256" key="5">
    <source>
        <dbReference type="ARBA" id="ARBA00022676"/>
    </source>
</evidence>
<proteinExistence type="inferred from homology"/>
<feature type="transmembrane region" description="Helical" evidence="14">
    <location>
        <begin position="168"/>
        <end position="188"/>
    </location>
</feature>
<protein>
    <recommendedName>
        <fullName evidence="4 14">Dol-P-Man:Man(5)GlcNAc(2)-PP-Dol alpha-1,3-mannosyltransferase</fullName>
        <ecNumber evidence="3 14">2.4.1.258</ecNumber>
    </recommendedName>
    <alternativeName>
        <fullName evidence="14">Dol-P-Man-dependent alpha(1-3)-mannosyltransferase</fullName>
    </alternativeName>
</protein>
<feature type="transmembrane region" description="Helical" evidence="14">
    <location>
        <begin position="99"/>
        <end position="119"/>
    </location>
</feature>
<comment type="similarity">
    <text evidence="13">Belongs to the glycosyltransferase ALG3 family.</text>
</comment>
<feature type="transmembrane region" description="Helical" evidence="14">
    <location>
        <begin position="194"/>
        <end position="218"/>
    </location>
</feature>
<keyword evidence="16" id="KW-1185">Reference proteome</keyword>
<dbReference type="EMBL" id="CAFZ01000054">
    <property type="protein sequence ID" value="CCA69403.1"/>
    <property type="molecule type" value="Genomic_DNA"/>
</dbReference>
<evidence type="ECO:0000256" key="8">
    <source>
        <dbReference type="ARBA" id="ARBA00022824"/>
    </source>
</evidence>
<dbReference type="STRING" id="1109443.G4TDK5"/>
<reference evidence="15 16" key="1">
    <citation type="journal article" date="2011" name="PLoS Pathog.">
        <title>Endophytic Life Strategies Decoded by Genome and Transcriptome Analyses of the Mutualistic Root Symbiont Piriformospora indica.</title>
        <authorList>
            <person name="Zuccaro A."/>
            <person name="Lahrmann U."/>
            <person name="Guldener U."/>
            <person name="Langen G."/>
            <person name="Pfiffi S."/>
            <person name="Biedenkopf D."/>
            <person name="Wong P."/>
            <person name="Samans B."/>
            <person name="Grimm C."/>
            <person name="Basiewicz M."/>
            <person name="Murat C."/>
            <person name="Martin F."/>
            <person name="Kogel K.H."/>
        </authorList>
    </citation>
    <scope>NUCLEOTIDE SEQUENCE [LARGE SCALE GENOMIC DNA]</scope>
    <source>
        <strain evidence="15 16">DSM 11827</strain>
    </source>
</reference>
<gene>
    <name evidence="15" type="ORF">PIIN_03303</name>
</gene>
<keyword evidence="5 14" id="KW-0328">Glycosyltransferase</keyword>
<dbReference type="OrthoDB" id="20028at2759"/>
<dbReference type="FunCoup" id="G4TDK5">
    <property type="interactions" value="440"/>
</dbReference>
<keyword evidence="7 14" id="KW-0812">Transmembrane</keyword>
<feature type="transmembrane region" description="Helical" evidence="14">
    <location>
        <begin position="15"/>
        <end position="39"/>
    </location>
</feature>
<keyword evidence="9 14" id="KW-1133">Transmembrane helix</keyword>
<dbReference type="Proteomes" id="UP000007148">
    <property type="component" value="Unassembled WGS sequence"/>
</dbReference>
<comment type="catalytic activity">
    <reaction evidence="12 14">
        <text>an alpha-D-Man-(1-&gt;2)-alpha-D-Man-(1-&gt;2)-alpha-D-Man-(1-&gt;3)-[alpha-D-Man-(1-&gt;6)]-beta-D-Man-(1-&gt;4)-beta-D-GlcNAc-(1-&gt;4)-alpha-D-GlcNAc-diphospho-di-trans,poly-cis-dolichol + a di-trans,poly-cis-dolichyl beta-D-mannosyl phosphate = an alpha-D-Man-(1-&gt;2)-alpha-D-Man-(1-&gt;2)-alpha-D-Man-(1-&gt;3)-[alpha-D-Man-(1-&gt;3)-alpha-D-Man-(1-&gt;6)]-beta-D-Man-(1-&gt;4)-beta-D-GlcNAc-(1-&gt;4)-alpha-D-GlcNAc-diphospho-di-trans,poly-cis-dolichol + a di-trans,poly-cis-dolichyl phosphate + H(+)</text>
        <dbReference type="Rhea" id="RHEA:29527"/>
        <dbReference type="Rhea" id="RHEA-COMP:19498"/>
        <dbReference type="Rhea" id="RHEA-COMP:19501"/>
        <dbReference type="Rhea" id="RHEA-COMP:19516"/>
        <dbReference type="Rhea" id="RHEA-COMP:19517"/>
        <dbReference type="ChEBI" id="CHEBI:15378"/>
        <dbReference type="ChEBI" id="CHEBI:57683"/>
        <dbReference type="ChEBI" id="CHEBI:58211"/>
        <dbReference type="ChEBI" id="CHEBI:132515"/>
        <dbReference type="ChEBI" id="CHEBI:132516"/>
        <dbReference type="EC" id="2.4.1.258"/>
    </reaction>
    <physiologicalReaction direction="left-to-right" evidence="12 14">
        <dbReference type="Rhea" id="RHEA:29528"/>
    </physiologicalReaction>
</comment>
<comment type="pathway">
    <text evidence="2 14">Protein modification; protein glycosylation.</text>
</comment>
<sequence length="439" mass="50593">MLWTLVKALLFKRQYFWRLAVLILAGDALLTLLIIHFVAYTEIDFETYIVQADKVQQGQRDYSLIYGPSGPLVYPAGHVMIHRALSFVLNATSFRTVQYIYGVLYMASMLVSCMIYHRAKTIPNWVLLLLPLSKRLHSIYVLRLFNDCWSSTIAMFSIYIFSFAGNELIACFLFSFALSIKMNILLYMPGLLVVFLKSLGVIESLVHLGIIVLFQVWLAMPFLMSHPRAYLSHAFDFSRQFLYKWTVNWRFIPEDTFLSKQFALSLLMGHLTTLALFAFFRWFKSDGGLIETVKRGFIRPLQRASWDLPSGDGKSNVVHQIVTVLFTSNLIGITFARSLHYQFYSWYAQQLPLLLWRTRYPIAIKLCLLLGIEYSWNVFPSTDLSSAILDISHLLILIGLWFGYPTGTKGRKVSFNDKVDEVEDDTNVSTSSMEWEPES</sequence>
<evidence type="ECO:0000256" key="1">
    <source>
        <dbReference type="ARBA" id="ARBA00004477"/>
    </source>
</evidence>
<dbReference type="Pfam" id="PF05208">
    <property type="entry name" value="ALG3"/>
    <property type="match status" value="1"/>
</dbReference>
<evidence type="ECO:0000256" key="9">
    <source>
        <dbReference type="ARBA" id="ARBA00022989"/>
    </source>
</evidence>
<evidence type="ECO:0000256" key="12">
    <source>
        <dbReference type="ARBA" id="ARBA00049506"/>
    </source>
</evidence>
<dbReference type="GO" id="GO:0052925">
    <property type="term" value="F:dol-P-Man:Man(5)GlcNAc(2)-PP-Dol alpha-1,3-mannosyltransferase activity"/>
    <property type="evidence" value="ECO:0007669"/>
    <property type="project" value="UniProtKB-EC"/>
</dbReference>
<dbReference type="AlphaFoldDB" id="G4TDK5"/>
<evidence type="ECO:0000256" key="2">
    <source>
        <dbReference type="ARBA" id="ARBA00004922"/>
    </source>
</evidence>
<feature type="transmembrane region" description="Helical" evidence="14">
    <location>
        <begin position="360"/>
        <end position="379"/>
    </location>
</feature>
<dbReference type="PANTHER" id="PTHR12646:SF0">
    <property type="entry name" value="DOL-P-MAN:MAN(5)GLCNAC(2)-PP-DOL ALPHA-1,3-MANNOSYLTRANSFERASE"/>
    <property type="match status" value="1"/>
</dbReference>
<dbReference type="PANTHER" id="PTHR12646">
    <property type="entry name" value="NOT56 - RELATED"/>
    <property type="match status" value="1"/>
</dbReference>
<feature type="transmembrane region" description="Helical" evidence="14">
    <location>
        <begin position="262"/>
        <end position="283"/>
    </location>
</feature>
<evidence type="ECO:0000256" key="6">
    <source>
        <dbReference type="ARBA" id="ARBA00022679"/>
    </source>
</evidence>
<dbReference type="InterPro" id="IPR007873">
    <property type="entry name" value="Glycosyltransferase_ALG3"/>
</dbReference>
<accession>G4TDK5</accession>
<feature type="transmembrane region" description="Helical" evidence="14">
    <location>
        <begin position="317"/>
        <end position="339"/>
    </location>
</feature>
<dbReference type="GO" id="GO:0005789">
    <property type="term" value="C:endoplasmic reticulum membrane"/>
    <property type="evidence" value="ECO:0007669"/>
    <property type="project" value="UniProtKB-SubCell"/>
</dbReference>
<dbReference type="EC" id="2.4.1.258" evidence="3 14"/>
<evidence type="ECO:0000313" key="15">
    <source>
        <dbReference type="EMBL" id="CCA69403.1"/>
    </source>
</evidence>
<evidence type="ECO:0000256" key="3">
    <source>
        <dbReference type="ARBA" id="ARBA00011964"/>
    </source>
</evidence>
<evidence type="ECO:0000256" key="10">
    <source>
        <dbReference type="ARBA" id="ARBA00023136"/>
    </source>
</evidence>
<evidence type="ECO:0000256" key="13">
    <source>
        <dbReference type="ARBA" id="ARBA00093457"/>
    </source>
</evidence>